<dbReference type="InterPro" id="IPR046674">
    <property type="entry name" value="DUF6544"/>
</dbReference>
<keyword evidence="3" id="KW-1185">Reference proteome</keyword>
<feature type="transmembrane region" description="Helical" evidence="1">
    <location>
        <begin position="89"/>
        <end position="106"/>
    </location>
</feature>
<dbReference type="Pfam" id="PF20181">
    <property type="entry name" value="DUF6544"/>
    <property type="match status" value="1"/>
</dbReference>
<dbReference type="AlphaFoldDB" id="A0A506PG16"/>
<feature type="transmembrane region" description="Helical" evidence="1">
    <location>
        <begin position="39"/>
        <end position="59"/>
    </location>
</feature>
<feature type="transmembrane region" description="Helical" evidence="1">
    <location>
        <begin position="66"/>
        <end position="83"/>
    </location>
</feature>
<evidence type="ECO:0000313" key="3">
    <source>
        <dbReference type="Proteomes" id="UP000317332"/>
    </source>
</evidence>
<reference evidence="2 3" key="1">
    <citation type="submission" date="2019-06" db="EMBL/GenBank/DDBJ databases">
        <title>Flavobacteriaceae Paucihalobacterium erythroidium CWB-1, complete genome.</title>
        <authorList>
            <person name="Wu S."/>
        </authorList>
    </citation>
    <scope>NUCLEOTIDE SEQUENCE [LARGE SCALE GENOMIC DNA]</scope>
    <source>
        <strain evidence="2 3">CWB-1</strain>
    </source>
</reference>
<evidence type="ECO:0000313" key="2">
    <source>
        <dbReference type="EMBL" id="TPV32458.1"/>
    </source>
</evidence>
<protein>
    <submittedName>
        <fullName evidence="2">Uncharacterized protein</fullName>
    </submittedName>
</protein>
<keyword evidence="1" id="KW-1133">Transmembrane helix</keyword>
<comment type="caution">
    <text evidence="2">The sequence shown here is derived from an EMBL/GenBank/DDBJ whole genome shotgun (WGS) entry which is preliminary data.</text>
</comment>
<organism evidence="2 3">
    <name type="scientific">Paucihalobacter ruber</name>
    <dbReference type="NCBI Taxonomy" id="2567861"/>
    <lineage>
        <taxon>Bacteria</taxon>
        <taxon>Pseudomonadati</taxon>
        <taxon>Bacteroidota</taxon>
        <taxon>Flavobacteriia</taxon>
        <taxon>Flavobacteriales</taxon>
        <taxon>Flavobacteriaceae</taxon>
        <taxon>Paucihalobacter</taxon>
    </lineage>
</organism>
<accession>A0A506PG16</accession>
<dbReference type="RefSeq" id="WP_140990953.1">
    <property type="nucleotide sequence ID" value="NZ_VHIQ01000006.1"/>
</dbReference>
<dbReference type="OrthoDB" id="9786534at2"/>
<keyword evidence="1" id="KW-0812">Transmembrane</keyword>
<dbReference type="EMBL" id="VHIQ01000006">
    <property type="protein sequence ID" value="TPV32458.1"/>
    <property type="molecule type" value="Genomic_DNA"/>
</dbReference>
<keyword evidence="1" id="KW-0472">Membrane</keyword>
<evidence type="ECO:0000256" key="1">
    <source>
        <dbReference type="SAM" id="Phobius"/>
    </source>
</evidence>
<name>A0A506PG16_9FLAO</name>
<proteinExistence type="predicted"/>
<sequence length="363" mass="41495">MRILFVVVIIIHAAIHLLGFVKGFEFKEVKSLTMPISKTAGIFWLLATVLLLFYAISFMLNHKYQWIFGFVAVAISQLLIIFFWKDAKFGTIANLMILVVVLVTFGKHQFQSMVEKESQIILKSTASNNNLLVTKQSLDSVPLPVERWLIRSGVVDKPYATSAKVAQTLQLKMKPDQEQWLSANANQISNLQEPAFIWSVEVKMNPFLNFYGRDKLINGNGTMLIKLNALFNIVNETGPKISEGSMQRYLGEMVWFPTLALSDYVSWQSVNDSTAIATLNYMEKHVSGTFSFNSEGDFIQFSTFRFMGNDPNSQRYEWVLKVQDYNIFEGIKIPSKMTATWKLTAGDWTWLKLQIDDVNYIDE</sequence>
<dbReference type="Proteomes" id="UP000317332">
    <property type="component" value="Unassembled WGS sequence"/>
</dbReference>
<gene>
    <name evidence="2" type="ORF">FJ651_12920</name>
</gene>